<sequence>MNAVVVFSERLGALGEPEQRIAAETGAELVVEPLWTEEQLIDAGGRADVLVLGAVEPVTARVVEALTRTTLLVRRGIGVDNVDVAAATGRGLPVAYVPDASVEEVSDHAVALLLAAERRLFAAVDAVRDGDTPAAGAAVGTARRFADLVVGVVGFGRIGQAAARKLAPLVRRVVAADPYGSPSAAEELGVELVELDELFAASHAVTLHAPLTDATRGLVSAERLALLQPGAVVVNTARGELVDEAALVEAVRAGRVAVAALDVTAREPLAAGDPLLKEPGIVLTGHTAAKGRRSGRQLRDEVVRAVLDGLAGRAPRHLADPSVLAHPACALAGDAGGTGDA</sequence>
<comment type="caution">
    <text evidence="7">The sequence shown here is derived from an EMBL/GenBank/DDBJ whole genome shotgun (WGS) entry which is preliminary data.</text>
</comment>
<feature type="domain" description="D-isomer specific 2-hydroxyacid dehydrogenase catalytic" evidence="5">
    <location>
        <begin position="14"/>
        <end position="317"/>
    </location>
</feature>
<dbReference type="PROSITE" id="PS00670">
    <property type="entry name" value="D_2_HYDROXYACID_DH_2"/>
    <property type="match status" value="1"/>
</dbReference>
<dbReference type="GO" id="GO:0004617">
    <property type="term" value="F:phosphoglycerate dehydrogenase activity"/>
    <property type="evidence" value="ECO:0007669"/>
    <property type="project" value="UniProtKB-EC"/>
</dbReference>
<dbReference type="GO" id="GO:0051287">
    <property type="term" value="F:NAD binding"/>
    <property type="evidence" value="ECO:0007669"/>
    <property type="project" value="InterPro"/>
</dbReference>
<dbReference type="EC" id="1.1.1.95" evidence="7"/>
<gene>
    <name evidence="7" type="ORF">HD601_004693</name>
</gene>
<evidence type="ECO:0000259" key="5">
    <source>
        <dbReference type="Pfam" id="PF00389"/>
    </source>
</evidence>
<evidence type="ECO:0000256" key="1">
    <source>
        <dbReference type="ARBA" id="ARBA00005854"/>
    </source>
</evidence>
<evidence type="ECO:0000256" key="2">
    <source>
        <dbReference type="ARBA" id="ARBA00023002"/>
    </source>
</evidence>
<dbReference type="EMBL" id="JACHMM010000001">
    <property type="protein sequence ID" value="MBB5790118.1"/>
    <property type="molecule type" value="Genomic_DNA"/>
</dbReference>
<evidence type="ECO:0000259" key="6">
    <source>
        <dbReference type="Pfam" id="PF02826"/>
    </source>
</evidence>
<dbReference type="PROSITE" id="PS00671">
    <property type="entry name" value="D_2_HYDROXYACID_DH_3"/>
    <property type="match status" value="1"/>
</dbReference>
<dbReference type="PANTHER" id="PTHR42789">
    <property type="entry name" value="D-ISOMER SPECIFIC 2-HYDROXYACID DEHYDROGENASE FAMILY PROTEIN (AFU_ORTHOLOGUE AFUA_6G10090)"/>
    <property type="match status" value="1"/>
</dbReference>
<evidence type="ECO:0000256" key="4">
    <source>
        <dbReference type="RuleBase" id="RU003719"/>
    </source>
</evidence>
<dbReference type="InterPro" id="IPR036291">
    <property type="entry name" value="NAD(P)-bd_dom_sf"/>
</dbReference>
<dbReference type="InterPro" id="IPR006139">
    <property type="entry name" value="D-isomer_2_OHA_DH_cat_dom"/>
</dbReference>
<dbReference type="InterPro" id="IPR050857">
    <property type="entry name" value="D-2-hydroxyacid_DH"/>
</dbReference>
<dbReference type="PANTHER" id="PTHR42789:SF1">
    <property type="entry name" value="D-ISOMER SPECIFIC 2-HYDROXYACID DEHYDROGENASE FAMILY PROTEIN (AFU_ORTHOLOGUE AFUA_6G10090)"/>
    <property type="match status" value="1"/>
</dbReference>
<feature type="domain" description="D-isomer specific 2-hydroxyacid dehydrogenase NAD-binding" evidence="6">
    <location>
        <begin position="110"/>
        <end position="288"/>
    </location>
</feature>
<evidence type="ECO:0000313" key="8">
    <source>
        <dbReference type="Proteomes" id="UP000542813"/>
    </source>
</evidence>
<keyword evidence="8" id="KW-1185">Reference proteome</keyword>
<dbReference type="InterPro" id="IPR006140">
    <property type="entry name" value="D-isomer_DH_NAD-bd"/>
</dbReference>
<dbReference type="AlphaFoldDB" id="A0A7W9GUQ0"/>
<dbReference type="Gene3D" id="3.40.50.720">
    <property type="entry name" value="NAD(P)-binding Rossmann-like Domain"/>
    <property type="match status" value="2"/>
</dbReference>
<dbReference type="RefSeq" id="WP_184825950.1">
    <property type="nucleotide sequence ID" value="NZ_JACHMM010000001.1"/>
</dbReference>
<dbReference type="Pfam" id="PF02826">
    <property type="entry name" value="2-Hacid_dh_C"/>
    <property type="match status" value="1"/>
</dbReference>
<dbReference type="GO" id="GO:0003714">
    <property type="term" value="F:transcription corepressor activity"/>
    <property type="evidence" value="ECO:0007669"/>
    <property type="project" value="InterPro"/>
</dbReference>
<protein>
    <submittedName>
        <fullName evidence="7">D-3-phosphoglycerate dehydrogenase</fullName>
        <ecNumber evidence="7">1.1.1.95</ecNumber>
    </submittedName>
</protein>
<evidence type="ECO:0000256" key="3">
    <source>
        <dbReference type="ARBA" id="ARBA00023027"/>
    </source>
</evidence>
<dbReference type="Proteomes" id="UP000542813">
    <property type="component" value="Unassembled WGS sequence"/>
</dbReference>
<dbReference type="Pfam" id="PF00389">
    <property type="entry name" value="2-Hacid_dh"/>
    <property type="match status" value="1"/>
</dbReference>
<dbReference type="InterPro" id="IPR043322">
    <property type="entry name" value="CtBP"/>
</dbReference>
<comment type="similarity">
    <text evidence="1 4">Belongs to the D-isomer specific 2-hydroxyacid dehydrogenase family.</text>
</comment>
<keyword evidence="2 4" id="KW-0560">Oxidoreductase</keyword>
<evidence type="ECO:0000313" key="7">
    <source>
        <dbReference type="EMBL" id="MBB5790118.1"/>
    </source>
</evidence>
<dbReference type="SUPFAM" id="SSF51735">
    <property type="entry name" value="NAD(P)-binding Rossmann-fold domains"/>
    <property type="match status" value="1"/>
</dbReference>
<keyword evidence="3" id="KW-0520">NAD</keyword>
<organism evidence="7 8">
    <name type="scientific">Jiangella mangrovi</name>
    <dbReference type="NCBI Taxonomy" id="1524084"/>
    <lineage>
        <taxon>Bacteria</taxon>
        <taxon>Bacillati</taxon>
        <taxon>Actinomycetota</taxon>
        <taxon>Actinomycetes</taxon>
        <taxon>Jiangellales</taxon>
        <taxon>Jiangellaceae</taxon>
        <taxon>Jiangella</taxon>
    </lineage>
</organism>
<name>A0A7W9GUQ0_9ACTN</name>
<reference evidence="7 8" key="1">
    <citation type="submission" date="2020-08" db="EMBL/GenBank/DDBJ databases">
        <title>Sequencing the genomes of 1000 actinobacteria strains.</title>
        <authorList>
            <person name="Klenk H.-P."/>
        </authorList>
    </citation>
    <scope>NUCLEOTIDE SEQUENCE [LARGE SCALE GENOMIC DNA]</scope>
    <source>
        <strain evidence="7 8">DSM 102122</strain>
    </source>
</reference>
<dbReference type="CDD" id="cd05299">
    <property type="entry name" value="CtBP_dh"/>
    <property type="match status" value="1"/>
</dbReference>
<dbReference type="InterPro" id="IPR029753">
    <property type="entry name" value="D-isomer_DH_CS"/>
</dbReference>
<accession>A0A7W9GUQ0</accession>
<dbReference type="SUPFAM" id="SSF52283">
    <property type="entry name" value="Formate/glycerate dehydrogenase catalytic domain-like"/>
    <property type="match status" value="1"/>
</dbReference>
<proteinExistence type="inferred from homology"/>